<dbReference type="PROSITE" id="PS50158">
    <property type="entry name" value="ZF_CCHC"/>
    <property type="match status" value="1"/>
</dbReference>
<evidence type="ECO:0000313" key="4">
    <source>
        <dbReference type="EMBL" id="RYR22089.1"/>
    </source>
</evidence>
<organism evidence="4 5">
    <name type="scientific">Arachis hypogaea</name>
    <name type="common">Peanut</name>
    <dbReference type="NCBI Taxonomy" id="3818"/>
    <lineage>
        <taxon>Eukaryota</taxon>
        <taxon>Viridiplantae</taxon>
        <taxon>Streptophyta</taxon>
        <taxon>Embryophyta</taxon>
        <taxon>Tracheophyta</taxon>
        <taxon>Spermatophyta</taxon>
        <taxon>Magnoliopsida</taxon>
        <taxon>eudicotyledons</taxon>
        <taxon>Gunneridae</taxon>
        <taxon>Pentapetalae</taxon>
        <taxon>rosids</taxon>
        <taxon>fabids</taxon>
        <taxon>Fabales</taxon>
        <taxon>Fabaceae</taxon>
        <taxon>Papilionoideae</taxon>
        <taxon>50 kb inversion clade</taxon>
        <taxon>dalbergioids sensu lato</taxon>
        <taxon>Dalbergieae</taxon>
        <taxon>Pterocarpus clade</taxon>
        <taxon>Arachis</taxon>
    </lineage>
</organism>
<keyword evidence="1" id="KW-0862">Zinc</keyword>
<evidence type="ECO:0000256" key="1">
    <source>
        <dbReference type="PROSITE-ProRule" id="PRU00047"/>
    </source>
</evidence>
<feature type="domain" description="CCHC-type" evidence="3">
    <location>
        <begin position="133"/>
        <end position="150"/>
    </location>
</feature>
<name>A0A445A6P8_ARAHY</name>
<proteinExistence type="predicted"/>
<feature type="region of interest" description="Disordered" evidence="2">
    <location>
        <begin position="137"/>
        <end position="161"/>
    </location>
</feature>
<comment type="caution">
    <text evidence="4">The sequence shown here is derived from an EMBL/GenBank/DDBJ whole genome shotgun (WGS) entry which is preliminary data.</text>
</comment>
<dbReference type="InterPro" id="IPR001878">
    <property type="entry name" value="Znf_CCHC"/>
</dbReference>
<protein>
    <recommendedName>
        <fullName evidence="3">CCHC-type domain-containing protein</fullName>
    </recommendedName>
</protein>
<accession>A0A445A6P8</accession>
<evidence type="ECO:0000313" key="5">
    <source>
        <dbReference type="Proteomes" id="UP000289738"/>
    </source>
</evidence>
<keyword evidence="1" id="KW-0479">Metal-binding</keyword>
<sequence>MQTNLHQEISRLTASTGRMRYLKCVRCLVDWSMLSTYVGINVTVVSFGWIGSRVGMCFHVVQINDWTGNCMCMMCIRWTRFDGFRPLGNPSTWPVYTGPRFVPNPFLRRMTKGRPRMTRFLNEMDTRMLRPPRRCRQCGAEGHSRSSCRRSAGAPADHSAQ</sequence>
<gene>
    <name evidence="4" type="ORF">Ahy_B03g067379</name>
</gene>
<reference evidence="4 5" key="1">
    <citation type="submission" date="2019-01" db="EMBL/GenBank/DDBJ databases">
        <title>Sequencing of cultivated peanut Arachis hypogaea provides insights into genome evolution and oil improvement.</title>
        <authorList>
            <person name="Chen X."/>
        </authorList>
    </citation>
    <scope>NUCLEOTIDE SEQUENCE [LARGE SCALE GENOMIC DNA]</scope>
    <source>
        <strain evidence="5">cv. Fuhuasheng</strain>
        <tissue evidence="4">Leaves</tissue>
    </source>
</reference>
<dbReference type="EMBL" id="SDMP01000013">
    <property type="protein sequence ID" value="RYR22089.1"/>
    <property type="molecule type" value="Genomic_DNA"/>
</dbReference>
<dbReference type="GO" id="GO:0008270">
    <property type="term" value="F:zinc ion binding"/>
    <property type="evidence" value="ECO:0007669"/>
    <property type="project" value="UniProtKB-KW"/>
</dbReference>
<keyword evidence="5" id="KW-1185">Reference proteome</keyword>
<evidence type="ECO:0000259" key="3">
    <source>
        <dbReference type="PROSITE" id="PS50158"/>
    </source>
</evidence>
<dbReference type="AlphaFoldDB" id="A0A445A6P8"/>
<keyword evidence="1" id="KW-0863">Zinc-finger</keyword>
<dbReference type="GO" id="GO:0003676">
    <property type="term" value="F:nucleic acid binding"/>
    <property type="evidence" value="ECO:0007669"/>
    <property type="project" value="InterPro"/>
</dbReference>
<dbReference type="Proteomes" id="UP000289738">
    <property type="component" value="Chromosome B03"/>
</dbReference>
<evidence type="ECO:0000256" key="2">
    <source>
        <dbReference type="SAM" id="MobiDB-lite"/>
    </source>
</evidence>